<protein>
    <submittedName>
        <fullName evidence="3">HET-domain-containing protein</fullName>
    </submittedName>
</protein>
<dbReference type="Pfam" id="PF06985">
    <property type="entry name" value="HET"/>
    <property type="match status" value="1"/>
</dbReference>
<evidence type="ECO:0000313" key="4">
    <source>
        <dbReference type="Proteomes" id="UP001302812"/>
    </source>
</evidence>
<comment type="caution">
    <text evidence="3">The sequence shown here is derived from an EMBL/GenBank/DDBJ whole genome shotgun (WGS) entry which is preliminary data.</text>
</comment>
<dbReference type="PANTHER" id="PTHR33112">
    <property type="entry name" value="DOMAIN PROTEIN, PUTATIVE-RELATED"/>
    <property type="match status" value="1"/>
</dbReference>
<evidence type="ECO:0000259" key="2">
    <source>
        <dbReference type="Pfam" id="PF06985"/>
    </source>
</evidence>
<keyword evidence="4" id="KW-1185">Reference proteome</keyword>
<proteinExistence type="predicted"/>
<accession>A0AAN6QEY5</accession>
<dbReference type="EMBL" id="MU853359">
    <property type="protein sequence ID" value="KAK4108975.1"/>
    <property type="molecule type" value="Genomic_DNA"/>
</dbReference>
<reference evidence="3" key="2">
    <citation type="submission" date="2023-05" db="EMBL/GenBank/DDBJ databases">
        <authorList>
            <consortium name="Lawrence Berkeley National Laboratory"/>
            <person name="Steindorff A."/>
            <person name="Hensen N."/>
            <person name="Bonometti L."/>
            <person name="Westerberg I."/>
            <person name="Brannstrom I.O."/>
            <person name="Guillou S."/>
            <person name="Cros-Aarteil S."/>
            <person name="Calhoun S."/>
            <person name="Haridas S."/>
            <person name="Kuo A."/>
            <person name="Mondo S."/>
            <person name="Pangilinan J."/>
            <person name="Riley R."/>
            <person name="Labutti K."/>
            <person name="Andreopoulos B."/>
            <person name="Lipzen A."/>
            <person name="Chen C."/>
            <person name="Yanf M."/>
            <person name="Daum C."/>
            <person name="Ng V."/>
            <person name="Clum A."/>
            <person name="Ohm R."/>
            <person name="Martin F."/>
            <person name="Silar P."/>
            <person name="Natvig D."/>
            <person name="Lalanne C."/>
            <person name="Gautier V."/>
            <person name="Ament-Velasquez S.L."/>
            <person name="Kruys A."/>
            <person name="Hutchinson M.I."/>
            <person name="Powell A.J."/>
            <person name="Barry K."/>
            <person name="Miller A.N."/>
            <person name="Grigoriev I.V."/>
            <person name="Debuchy R."/>
            <person name="Gladieux P."/>
            <person name="Thoren M.H."/>
            <person name="Johannesson H."/>
        </authorList>
    </citation>
    <scope>NUCLEOTIDE SEQUENCE</scope>
    <source>
        <strain evidence="3">CBS 508.74</strain>
    </source>
</reference>
<feature type="domain" description="Heterokaryon incompatibility" evidence="2">
    <location>
        <begin position="46"/>
        <end position="194"/>
    </location>
</feature>
<dbReference type="GeneID" id="89942244"/>
<feature type="signal peptide" evidence="1">
    <location>
        <begin position="1"/>
        <end position="18"/>
    </location>
</feature>
<gene>
    <name evidence="3" type="ORF">N656DRAFT_801397</name>
</gene>
<evidence type="ECO:0000256" key="1">
    <source>
        <dbReference type="SAM" id="SignalP"/>
    </source>
</evidence>
<dbReference type="InterPro" id="IPR010730">
    <property type="entry name" value="HET"/>
</dbReference>
<dbReference type="PANTHER" id="PTHR33112:SF10">
    <property type="entry name" value="TOL"/>
    <property type="match status" value="1"/>
</dbReference>
<reference evidence="3" key="1">
    <citation type="journal article" date="2023" name="Mol. Phylogenet. Evol.">
        <title>Genome-scale phylogeny and comparative genomics of the fungal order Sordariales.</title>
        <authorList>
            <person name="Hensen N."/>
            <person name="Bonometti L."/>
            <person name="Westerberg I."/>
            <person name="Brannstrom I.O."/>
            <person name="Guillou S."/>
            <person name="Cros-Aarteil S."/>
            <person name="Calhoun S."/>
            <person name="Haridas S."/>
            <person name="Kuo A."/>
            <person name="Mondo S."/>
            <person name="Pangilinan J."/>
            <person name="Riley R."/>
            <person name="LaButti K."/>
            <person name="Andreopoulos B."/>
            <person name="Lipzen A."/>
            <person name="Chen C."/>
            <person name="Yan M."/>
            <person name="Daum C."/>
            <person name="Ng V."/>
            <person name="Clum A."/>
            <person name="Steindorff A."/>
            <person name="Ohm R.A."/>
            <person name="Martin F."/>
            <person name="Silar P."/>
            <person name="Natvig D.O."/>
            <person name="Lalanne C."/>
            <person name="Gautier V."/>
            <person name="Ament-Velasquez S.L."/>
            <person name="Kruys A."/>
            <person name="Hutchinson M.I."/>
            <person name="Powell A.J."/>
            <person name="Barry K."/>
            <person name="Miller A.N."/>
            <person name="Grigoriev I.V."/>
            <person name="Debuchy R."/>
            <person name="Gladieux P."/>
            <person name="Hiltunen Thoren M."/>
            <person name="Johannesson H."/>
        </authorList>
    </citation>
    <scope>NUCLEOTIDE SEQUENCE</scope>
    <source>
        <strain evidence="3">CBS 508.74</strain>
    </source>
</reference>
<name>A0AAN6QEY5_9PEZI</name>
<feature type="chain" id="PRO_5042975791" evidence="1">
    <location>
        <begin position="19"/>
        <end position="272"/>
    </location>
</feature>
<sequence>MISELLLTRFLILGVAFCGRGYRKQEEECYTASGATVPKTTKATLASRLEKIHPDELSKTFRDALEITRGLGLRYIWIDSLCIIQDSPEDFQVECAQMGKVYLNAVCTIAATDSPTSTTGCLLPRDASTLSGSVVLSQKRYLVSSAQRNIMSPEFDRQYKSEPAASAVHVYQKYGPFLDAIRGPLTARGWTLQERELAPRILHFARDQVWFECRVCVASEVGREMEPKQGDGVDQDQAGGGVTPWEGVDYLAWCVRRLFKEDDGGPSDLAAA</sequence>
<dbReference type="Proteomes" id="UP001302812">
    <property type="component" value="Unassembled WGS sequence"/>
</dbReference>
<dbReference type="AlphaFoldDB" id="A0AAN6QEY5"/>
<organism evidence="3 4">
    <name type="scientific">Canariomyces notabilis</name>
    <dbReference type="NCBI Taxonomy" id="2074819"/>
    <lineage>
        <taxon>Eukaryota</taxon>
        <taxon>Fungi</taxon>
        <taxon>Dikarya</taxon>
        <taxon>Ascomycota</taxon>
        <taxon>Pezizomycotina</taxon>
        <taxon>Sordariomycetes</taxon>
        <taxon>Sordariomycetidae</taxon>
        <taxon>Sordariales</taxon>
        <taxon>Chaetomiaceae</taxon>
        <taxon>Canariomyces</taxon>
    </lineage>
</organism>
<keyword evidence="1" id="KW-0732">Signal</keyword>
<dbReference type="RefSeq" id="XP_064666545.1">
    <property type="nucleotide sequence ID" value="XM_064818119.1"/>
</dbReference>
<evidence type="ECO:0000313" key="3">
    <source>
        <dbReference type="EMBL" id="KAK4108975.1"/>
    </source>
</evidence>